<sequence>MADREIGMDPREGTSHSPSGQNNRYPWEAQGESVVPLIPASPTRVEAQEMDTTPLVPIVPPPKSGE</sequence>
<evidence type="ECO:0000256" key="1">
    <source>
        <dbReference type="SAM" id="MobiDB-lite"/>
    </source>
</evidence>
<feature type="compositionally biased region" description="Pro residues" evidence="1">
    <location>
        <begin position="57"/>
        <end position="66"/>
    </location>
</feature>
<feature type="compositionally biased region" description="Polar residues" evidence="1">
    <location>
        <begin position="15"/>
        <end position="24"/>
    </location>
</feature>
<reference evidence="2 3" key="1">
    <citation type="submission" date="2020-09" db="EMBL/GenBank/DDBJ databases">
        <title>De no assembly of potato wild relative species, Solanum commersonii.</title>
        <authorList>
            <person name="Cho K."/>
        </authorList>
    </citation>
    <scope>NUCLEOTIDE SEQUENCE [LARGE SCALE GENOMIC DNA]</scope>
    <source>
        <strain evidence="2">LZ3.2</strain>
        <tissue evidence="2">Leaf</tissue>
    </source>
</reference>
<keyword evidence="3" id="KW-1185">Reference proteome</keyword>
<name>A0A9J6B5W5_SOLCO</name>
<comment type="caution">
    <text evidence="2">The sequence shown here is derived from an EMBL/GenBank/DDBJ whole genome shotgun (WGS) entry which is preliminary data.</text>
</comment>
<feature type="compositionally biased region" description="Basic and acidic residues" evidence="1">
    <location>
        <begin position="1"/>
        <end position="14"/>
    </location>
</feature>
<dbReference type="EMBL" id="JACXVP010000001">
    <property type="protein sequence ID" value="KAG5632065.1"/>
    <property type="molecule type" value="Genomic_DNA"/>
</dbReference>
<dbReference type="AlphaFoldDB" id="A0A9J6B5W5"/>
<accession>A0A9J6B5W5</accession>
<evidence type="ECO:0000313" key="3">
    <source>
        <dbReference type="Proteomes" id="UP000824120"/>
    </source>
</evidence>
<gene>
    <name evidence="2" type="ORF">H5410_003782</name>
</gene>
<organism evidence="2 3">
    <name type="scientific">Solanum commersonii</name>
    <name type="common">Commerson's wild potato</name>
    <name type="synonym">Commerson's nightshade</name>
    <dbReference type="NCBI Taxonomy" id="4109"/>
    <lineage>
        <taxon>Eukaryota</taxon>
        <taxon>Viridiplantae</taxon>
        <taxon>Streptophyta</taxon>
        <taxon>Embryophyta</taxon>
        <taxon>Tracheophyta</taxon>
        <taxon>Spermatophyta</taxon>
        <taxon>Magnoliopsida</taxon>
        <taxon>eudicotyledons</taxon>
        <taxon>Gunneridae</taxon>
        <taxon>Pentapetalae</taxon>
        <taxon>asterids</taxon>
        <taxon>lamiids</taxon>
        <taxon>Solanales</taxon>
        <taxon>Solanaceae</taxon>
        <taxon>Solanoideae</taxon>
        <taxon>Solaneae</taxon>
        <taxon>Solanum</taxon>
    </lineage>
</organism>
<dbReference type="Proteomes" id="UP000824120">
    <property type="component" value="Chromosome 1"/>
</dbReference>
<evidence type="ECO:0000313" key="2">
    <source>
        <dbReference type="EMBL" id="KAG5632065.1"/>
    </source>
</evidence>
<feature type="region of interest" description="Disordered" evidence="1">
    <location>
        <begin position="1"/>
        <end position="66"/>
    </location>
</feature>
<protein>
    <submittedName>
        <fullName evidence="2">Uncharacterized protein</fullName>
    </submittedName>
</protein>
<proteinExistence type="predicted"/>